<keyword evidence="3" id="KW-1185">Reference proteome</keyword>
<sequence>MDRDRTRPRDFQDQYGTGRGESYRPGNRSPPLRADTYRARSPPPRRADYGDSYRNAPRPRSRSPLRHDDFRRRSPGRFGEPGPLRGGDSYRVRPRSPISLREDLPRDDLFRREPPRDYPDERVDRVIRDDRDRGYSSRSPLPRFRDRSPLPLKRTRESSPVGSRGRRSPPPAKRERLASPPRSRYDDYPNSRAASPPRRRYSPEPSRERRLSPPRGVTRDYRLRSRSPLARNDRVDPRSVDDWRRPRSPSLPRYGRQDYISDDAARTSGSNSRRPSPPPVHSSRLAPLDDRPARLPPTDSYDNREPYRARSPERRRESPQTRPRERDYPDERDYSVNDDRIPPPREPYRNDDNLVSRVPPSGPSNLRNSTTMAPPTAPVSTSVTLQTRAPAVSPPSGPRGTAPPSAPRGHTSYGNDYAPRGRGGFNPGFRGRGGGPVSGFGRGDGFSRDQQDFNSAPPSGPRGSAPLAAKPPFPTANNTTSTTYARTQRFGPNGQPIPEGAPSGLSANTGVATGAPPTGPKAQRRPTDSPVDNRRPSELTVDFRRPSMDTRRPPEPPTQPRQTLEAPVRPRGPAGPHPAIASFPVEVPGGVPPAPLVDTSRVQKLQQEAERLRHAIDEREQKKRKSLREWDRLSRDTEQATFRSQLAEEGLQKLELDGRVSGAGEAGW</sequence>
<gene>
    <name evidence="2" type="ORF">R9X50_00694200</name>
</gene>
<feature type="compositionally biased region" description="Basic and acidic residues" evidence="1">
    <location>
        <begin position="201"/>
        <end position="223"/>
    </location>
</feature>
<proteinExistence type="predicted"/>
<feature type="compositionally biased region" description="Gly residues" evidence="1">
    <location>
        <begin position="421"/>
        <end position="444"/>
    </location>
</feature>
<feature type="compositionally biased region" description="Polar residues" evidence="1">
    <location>
        <begin position="475"/>
        <end position="486"/>
    </location>
</feature>
<protein>
    <submittedName>
        <fullName evidence="2">Uncharacterized protein</fullName>
    </submittedName>
</protein>
<feature type="compositionally biased region" description="Low complexity" evidence="1">
    <location>
        <begin position="455"/>
        <end position="468"/>
    </location>
</feature>
<evidence type="ECO:0000313" key="2">
    <source>
        <dbReference type="EMBL" id="WPH04058.1"/>
    </source>
</evidence>
<feature type="compositionally biased region" description="Polar residues" evidence="1">
    <location>
        <begin position="363"/>
        <end position="387"/>
    </location>
</feature>
<dbReference type="AlphaFoldDB" id="A0AAQ3MBR8"/>
<accession>A0AAQ3MBR8</accession>
<feature type="compositionally biased region" description="Basic and acidic residues" evidence="1">
    <location>
        <begin position="301"/>
        <end position="354"/>
    </location>
</feature>
<feature type="compositionally biased region" description="Basic and acidic residues" evidence="1">
    <location>
        <begin position="1"/>
        <end position="12"/>
    </location>
</feature>
<name>A0AAQ3MBR8_9PEZI</name>
<reference evidence="2 3" key="1">
    <citation type="submission" date="2023-11" db="EMBL/GenBank/DDBJ databases">
        <title>An acidophilic fungus is an integral part of prey digestion in a carnivorous sundew plant.</title>
        <authorList>
            <person name="Tsai I.J."/>
        </authorList>
    </citation>
    <scope>NUCLEOTIDE SEQUENCE [LARGE SCALE GENOMIC DNA]</scope>
    <source>
        <strain evidence="2">169a</strain>
    </source>
</reference>
<organism evidence="2 3">
    <name type="scientific">Acrodontium crateriforme</name>
    <dbReference type="NCBI Taxonomy" id="150365"/>
    <lineage>
        <taxon>Eukaryota</taxon>
        <taxon>Fungi</taxon>
        <taxon>Dikarya</taxon>
        <taxon>Ascomycota</taxon>
        <taxon>Pezizomycotina</taxon>
        <taxon>Dothideomycetes</taxon>
        <taxon>Dothideomycetidae</taxon>
        <taxon>Mycosphaerellales</taxon>
        <taxon>Teratosphaeriaceae</taxon>
        <taxon>Acrodontium</taxon>
    </lineage>
</organism>
<feature type="compositionally biased region" description="Basic and acidic residues" evidence="1">
    <location>
        <begin position="525"/>
        <end position="554"/>
    </location>
</feature>
<dbReference type="Proteomes" id="UP001303373">
    <property type="component" value="Chromosome 12"/>
</dbReference>
<evidence type="ECO:0000313" key="3">
    <source>
        <dbReference type="Proteomes" id="UP001303373"/>
    </source>
</evidence>
<evidence type="ECO:0000256" key="1">
    <source>
        <dbReference type="SAM" id="MobiDB-lite"/>
    </source>
</evidence>
<feature type="compositionally biased region" description="Basic and acidic residues" evidence="1">
    <location>
        <begin position="172"/>
        <end position="189"/>
    </location>
</feature>
<feature type="compositionally biased region" description="Basic and acidic residues" evidence="1">
    <location>
        <begin position="100"/>
        <end position="135"/>
    </location>
</feature>
<dbReference type="EMBL" id="CP138591">
    <property type="protein sequence ID" value="WPH04058.1"/>
    <property type="molecule type" value="Genomic_DNA"/>
</dbReference>
<feature type="region of interest" description="Disordered" evidence="1">
    <location>
        <begin position="612"/>
        <end position="638"/>
    </location>
</feature>
<feature type="compositionally biased region" description="Basic and acidic residues" evidence="1">
    <location>
        <begin position="231"/>
        <end position="245"/>
    </location>
</feature>
<feature type="region of interest" description="Disordered" evidence="1">
    <location>
        <begin position="1"/>
        <end position="597"/>
    </location>
</feature>